<dbReference type="CDD" id="cd19067">
    <property type="entry name" value="PfuEndoQ-like"/>
    <property type="match status" value="1"/>
</dbReference>
<dbReference type="InterPro" id="IPR016195">
    <property type="entry name" value="Pol/histidinol_Pase-like"/>
</dbReference>
<proteinExistence type="predicted"/>
<dbReference type="Gene3D" id="3.20.20.140">
    <property type="entry name" value="Metal-dependent hydrolases"/>
    <property type="match status" value="1"/>
</dbReference>
<dbReference type="PANTHER" id="PTHR40084:SF1">
    <property type="entry name" value="PHOSPHOTRANSFERASE"/>
    <property type="match status" value="1"/>
</dbReference>
<dbReference type="STRING" id="1817892.AUK40_04560"/>
<name>A0A1J5IU89_9BACT</name>
<evidence type="ECO:0008006" key="3">
    <source>
        <dbReference type="Google" id="ProtNLM"/>
    </source>
</evidence>
<sequence>MFAVDLHIHSRFSRATSKSLTLPELFHSARAKGISVLGTGDFTHPAWRREMHEQLQDDGSGLLRLKKEFQAVSSVGQTELFSGSGGIGLSGQSFVVDDVRFILTCELSTIYSHNGRTRKVHHVFLAPDLRRADAVSEALQARGINITSDGRPMMGLTSQELCEVVFTACPDCQLIPAHIWTPWFSVFGSRSGYDTIEECYGPYTEKILALETGLSSDPEMNWRCSQLDRFTLVSNSDAHSAVKLARECNVFAASALSDLTYGRLVEMIRKGDPAEFLFTAEFYPEEGKYHYDGHRVCEVCWSPEETRKHGGICPRCHQGVTVGVSSRVDELSDRPVGYVPSNRPGVRHIVPLDELIASEFHMSATSKKTAALRRALTEEYGSELRVLLDADTDEISAFAGVNMGSAIRKMRSGEVEKSPGYDGEFGKVIVSV</sequence>
<accession>A0A1J5IU89</accession>
<dbReference type="PANTHER" id="PTHR40084">
    <property type="entry name" value="PHOSPHOHYDROLASE, PHP FAMILY"/>
    <property type="match status" value="1"/>
</dbReference>
<evidence type="ECO:0000313" key="2">
    <source>
        <dbReference type="Proteomes" id="UP000183245"/>
    </source>
</evidence>
<dbReference type="Proteomes" id="UP000183245">
    <property type="component" value="Unassembled WGS sequence"/>
</dbReference>
<evidence type="ECO:0000313" key="1">
    <source>
        <dbReference type="EMBL" id="OIP96735.1"/>
    </source>
</evidence>
<protein>
    <recommendedName>
        <fullName evidence="3">DNA helicase UvrD</fullName>
    </recommendedName>
</protein>
<gene>
    <name evidence="1" type="ORF">AUK40_04560</name>
</gene>
<organism evidence="1 2">
    <name type="scientific">Candidatus Wirthbacteria bacterium CG2_30_54_11</name>
    <dbReference type="NCBI Taxonomy" id="1817892"/>
    <lineage>
        <taxon>Bacteria</taxon>
        <taxon>Candidatus Wirthbacteria</taxon>
    </lineage>
</organism>
<dbReference type="EMBL" id="MNZT01000079">
    <property type="protein sequence ID" value="OIP96735.1"/>
    <property type="molecule type" value="Genomic_DNA"/>
</dbReference>
<comment type="caution">
    <text evidence="1">The sequence shown here is derived from an EMBL/GenBank/DDBJ whole genome shotgun (WGS) entry which is preliminary data.</text>
</comment>
<dbReference type="AlphaFoldDB" id="A0A1J5IU89"/>
<dbReference type="SUPFAM" id="SSF89550">
    <property type="entry name" value="PHP domain-like"/>
    <property type="match status" value="1"/>
</dbReference>
<reference evidence="1" key="1">
    <citation type="journal article" date="2016" name="Environ. Microbiol.">
        <title>Genomic resolution of a cold subsurface aquifer community provides metabolic insights for novel microbes adapted to high CO concentrations.</title>
        <authorList>
            <person name="Probst A.J."/>
            <person name="Castelle C.J."/>
            <person name="Singh A."/>
            <person name="Brown C.T."/>
            <person name="Anantharaman K."/>
            <person name="Sharon I."/>
            <person name="Hug L.A."/>
            <person name="Burstein D."/>
            <person name="Emerson J.B."/>
            <person name="Thomas B.C."/>
            <person name="Banfield J.F."/>
        </authorList>
    </citation>
    <scope>NUCLEOTIDE SEQUENCE [LARGE SCALE GENOMIC DNA]</scope>
    <source>
        <strain evidence="1">CG2_30_54_11</strain>
    </source>
</reference>